<name>A0A519BQF0_9DELT</name>
<dbReference type="InterPro" id="IPR040198">
    <property type="entry name" value="Fido_containing"/>
</dbReference>
<gene>
    <name evidence="4" type="ORF">EVG15_01020</name>
</gene>
<dbReference type="Pfam" id="PF02661">
    <property type="entry name" value="Fic"/>
    <property type="match status" value="1"/>
</dbReference>
<dbReference type="PANTHER" id="PTHR13504">
    <property type="entry name" value="FIDO DOMAIN-CONTAINING PROTEIN DDB_G0283145"/>
    <property type="match status" value="1"/>
</dbReference>
<feature type="binding site" evidence="1">
    <location>
        <begin position="181"/>
        <end position="188"/>
    </location>
    <ligand>
        <name>ATP</name>
        <dbReference type="ChEBI" id="CHEBI:30616"/>
    </ligand>
</feature>
<dbReference type="InterPro" id="IPR036597">
    <property type="entry name" value="Fido-like_dom_sf"/>
</dbReference>
<evidence type="ECO:0000256" key="2">
    <source>
        <dbReference type="PIRSR" id="PIRSR640198-3"/>
    </source>
</evidence>
<evidence type="ECO:0000313" key="4">
    <source>
        <dbReference type="EMBL" id="RZD19494.1"/>
    </source>
</evidence>
<sequence length="250" mass="28761">MENISDITSLNINDLSLYEQKIDKYFNPDKDLSFFLAKKEKTEYIYNVVYLEGNPMTYPEVETLLEGVTVGGHKISDELQVLNQNKSVEYLLSIVKNNEFKLNKETICKLNSFVSFEESLSWGEFRTGNIKIGGTDYLPPEAEKLDGIFSDGCALIDDIAHPVIKAIALFGFLCRSQFFWDGNKRTARLMANGILLSNGYFIFNIKSRDKQIFNEIMIDFYNTGDYKKLIGFFTDYYIEQNLLNAKKNNL</sequence>
<evidence type="ECO:0000313" key="5">
    <source>
        <dbReference type="Proteomes" id="UP000319296"/>
    </source>
</evidence>
<dbReference type="SUPFAM" id="SSF140931">
    <property type="entry name" value="Fic-like"/>
    <property type="match status" value="1"/>
</dbReference>
<keyword evidence="1" id="KW-0547">Nucleotide-binding</keyword>
<evidence type="ECO:0000259" key="3">
    <source>
        <dbReference type="PROSITE" id="PS51459"/>
    </source>
</evidence>
<dbReference type="EMBL" id="SGBB01000001">
    <property type="protein sequence ID" value="RZD19494.1"/>
    <property type="molecule type" value="Genomic_DNA"/>
</dbReference>
<evidence type="ECO:0000256" key="1">
    <source>
        <dbReference type="PIRSR" id="PIRSR640198-2"/>
    </source>
</evidence>
<feature type="site" description="Important for autoinhibition of adenylyltransferase activity" evidence="2">
    <location>
        <position position="52"/>
    </location>
</feature>
<feature type="domain" description="Fido" evidence="3">
    <location>
        <begin position="102"/>
        <end position="235"/>
    </location>
</feature>
<organism evidence="4 5">
    <name type="scientific">Candidatus Acididesulfobacter diazotrophicus</name>
    <dbReference type="NCBI Taxonomy" id="2597226"/>
    <lineage>
        <taxon>Bacteria</taxon>
        <taxon>Deltaproteobacteria</taxon>
        <taxon>Candidatus Acidulodesulfobacterales</taxon>
        <taxon>Candidatus Acididesulfobacter</taxon>
    </lineage>
</organism>
<protein>
    <submittedName>
        <fullName evidence="4">Fic family protein</fullName>
    </submittedName>
</protein>
<dbReference type="PROSITE" id="PS51459">
    <property type="entry name" value="FIDO"/>
    <property type="match status" value="1"/>
</dbReference>
<reference evidence="4 5" key="1">
    <citation type="journal article" date="2019" name="ISME J.">
        <title>Insights into ecological role of a new deltaproteobacterial order Candidatus Acidulodesulfobacterales by metagenomics and metatranscriptomics.</title>
        <authorList>
            <person name="Tan S."/>
            <person name="Liu J."/>
            <person name="Fang Y."/>
            <person name="Hedlund B.P."/>
            <person name="Lian Z.H."/>
            <person name="Huang L.Y."/>
            <person name="Li J.T."/>
            <person name="Huang L.N."/>
            <person name="Li W.J."/>
            <person name="Jiang H.C."/>
            <person name="Dong H.L."/>
            <person name="Shu W.S."/>
        </authorList>
    </citation>
    <scope>NUCLEOTIDE SEQUENCE [LARGE SCALE GENOMIC DNA]</scope>
    <source>
        <strain evidence="4">AP1</strain>
    </source>
</reference>
<accession>A0A519BQF0</accession>
<comment type="caution">
    <text evidence="4">The sequence shown here is derived from an EMBL/GenBank/DDBJ whole genome shotgun (WGS) entry which is preliminary data.</text>
</comment>
<dbReference type="GO" id="GO:0005524">
    <property type="term" value="F:ATP binding"/>
    <property type="evidence" value="ECO:0007669"/>
    <property type="project" value="UniProtKB-KW"/>
</dbReference>
<dbReference type="Proteomes" id="UP000319296">
    <property type="component" value="Unassembled WGS sequence"/>
</dbReference>
<dbReference type="AlphaFoldDB" id="A0A519BQF0"/>
<dbReference type="InterPro" id="IPR003812">
    <property type="entry name" value="Fido"/>
</dbReference>
<proteinExistence type="predicted"/>
<dbReference type="Gene3D" id="1.10.3290.10">
    <property type="entry name" value="Fido-like domain"/>
    <property type="match status" value="1"/>
</dbReference>
<dbReference type="PANTHER" id="PTHR13504:SF38">
    <property type="entry name" value="FIDO DOMAIN-CONTAINING PROTEIN"/>
    <property type="match status" value="1"/>
</dbReference>
<keyword evidence="1" id="KW-0067">ATP-binding</keyword>
<feature type="binding site" evidence="1">
    <location>
        <position position="222"/>
    </location>
    <ligand>
        <name>ATP</name>
        <dbReference type="ChEBI" id="CHEBI:30616"/>
    </ligand>
</feature>